<dbReference type="EMBL" id="PZZN01000001">
    <property type="protein sequence ID" value="PTM46898.1"/>
    <property type="molecule type" value="Genomic_DNA"/>
</dbReference>
<dbReference type="InterPro" id="IPR041726">
    <property type="entry name" value="ACAD10_11_N"/>
</dbReference>
<keyword evidence="2" id="KW-0418">Kinase</keyword>
<keyword evidence="2" id="KW-0808">Transferase</keyword>
<dbReference type="SUPFAM" id="SSF56112">
    <property type="entry name" value="Protein kinase-like (PK-like)"/>
    <property type="match status" value="1"/>
</dbReference>
<reference evidence="2 3" key="1">
    <citation type="submission" date="2018-04" db="EMBL/GenBank/DDBJ databases">
        <title>Genomic Encyclopedia of Type Strains, Phase III (KMG-III): the genomes of soil and plant-associated and newly described type strains.</title>
        <authorList>
            <person name="Whitman W."/>
        </authorList>
    </citation>
    <scope>NUCLEOTIDE SEQUENCE [LARGE SCALE GENOMIC DNA]</scope>
    <source>
        <strain evidence="2 3">NW12</strain>
    </source>
</reference>
<protein>
    <submittedName>
        <fullName evidence="2">Aminoglycoside phosphotransferase (APT) family kinase protein</fullName>
    </submittedName>
</protein>
<dbReference type="Gene3D" id="3.30.200.20">
    <property type="entry name" value="Phosphorylase Kinase, domain 1"/>
    <property type="match status" value="1"/>
</dbReference>
<evidence type="ECO:0000313" key="3">
    <source>
        <dbReference type="Proteomes" id="UP000240996"/>
    </source>
</evidence>
<organism evidence="2 3">
    <name type="scientific">Sphingomonas aerolata</name>
    <dbReference type="NCBI Taxonomy" id="185951"/>
    <lineage>
        <taxon>Bacteria</taxon>
        <taxon>Pseudomonadati</taxon>
        <taxon>Pseudomonadota</taxon>
        <taxon>Alphaproteobacteria</taxon>
        <taxon>Sphingomonadales</taxon>
        <taxon>Sphingomonadaceae</taxon>
        <taxon>Sphingomonas</taxon>
    </lineage>
</organism>
<dbReference type="PANTHER" id="PTHR47829:SF1">
    <property type="entry name" value="HAD FAMILY PHOSPHATASE"/>
    <property type="match status" value="1"/>
</dbReference>
<dbReference type="Gene3D" id="3.90.1200.10">
    <property type="match status" value="1"/>
</dbReference>
<accession>A0A2T4YSW5</accession>
<dbReference type="PANTHER" id="PTHR47829">
    <property type="entry name" value="HYDROLASE, PUTATIVE (AFU_ORTHOLOGUE AFUA_1G12880)-RELATED"/>
    <property type="match status" value="1"/>
</dbReference>
<feature type="domain" description="Aminoglycoside phosphotransferase" evidence="1">
    <location>
        <begin position="45"/>
        <end position="268"/>
    </location>
</feature>
<comment type="caution">
    <text evidence="2">The sequence shown here is derived from an EMBL/GenBank/DDBJ whole genome shotgun (WGS) entry which is preliminary data.</text>
</comment>
<dbReference type="InterPro" id="IPR011009">
    <property type="entry name" value="Kinase-like_dom_sf"/>
</dbReference>
<dbReference type="InterPro" id="IPR002575">
    <property type="entry name" value="Aminoglycoside_PTrfase"/>
</dbReference>
<name>A0A2T4YSW5_9SPHN</name>
<sequence>MSSDAASTMVGTIPVGERDRLDLDRLTAWMTESVEGFAGPLRYAKFAGGQSNPTYRLDTPARAYVLRRKPFGPILPSAHAVEREYAVIAGLHPTGFPVPRPYGLCEDPDVIGAPFYVMEMVEGRTIWDGAMPGATPAERRAHYDAMIDALAALHNTDYAAAGLASYGKPGNYFERQVGRWTKQYRAAETERMESVERLIDWLPRTLPDQTRTSIVHGDYRIDNMIFAHATDGAGAKVIAVLDWELSTLGDPLADFSYMLMSWVTEPEGRSGVLGLTGPETGIPTIEQVVARYCAATGRDGVPDLNWYFAYNLFRLTGIVQGIKKRIIDGTASSAQAEATVAKVHALADAAWGFAVKAGA</sequence>
<dbReference type="RefSeq" id="WP_052148887.1">
    <property type="nucleotide sequence ID" value="NZ_JASPFM010000001.1"/>
</dbReference>
<evidence type="ECO:0000259" key="1">
    <source>
        <dbReference type="Pfam" id="PF01636"/>
    </source>
</evidence>
<keyword evidence="3" id="KW-1185">Reference proteome</keyword>
<dbReference type="GO" id="GO:0016301">
    <property type="term" value="F:kinase activity"/>
    <property type="evidence" value="ECO:0007669"/>
    <property type="project" value="UniProtKB-KW"/>
</dbReference>
<dbReference type="InterPro" id="IPR052898">
    <property type="entry name" value="ACAD10-like"/>
</dbReference>
<dbReference type="AlphaFoldDB" id="A0A2T4YSW5"/>
<dbReference type="Proteomes" id="UP000240996">
    <property type="component" value="Unassembled WGS sequence"/>
</dbReference>
<evidence type="ECO:0000313" key="2">
    <source>
        <dbReference type="EMBL" id="PTM46898.1"/>
    </source>
</evidence>
<dbReference type="CDD" id="cd05154">
    <property type="entry name" value="ACAD10_11_N-like"/>
    <property type="match status" value="1"/>
</dbReference>
<gene>
    <name evidence="2" type="ORF">C8J24_0277</name>
</gene>
<dbReference type="Pfam" id="PF01636">
    <property type="entry name" value="APH"/>
    <property type="match status" value="1"/>
</dbReference>
<proteinExistence type="predicted"/>